<reference evidence="1 2" key="1">
    <citation type="submission" date="2019-02" db="EMBL/GenBank/DDBJ databases">
        <title>Genome sequencing of the rare red list fungi Hericium alpestre (H. flagellum).</title>
        <authorList>
            <person name="Buettner E."/>
            <person name="Kellner H."/>
        </authorList>
    </citation>
    <scope>NUCLEOTIDE SEQUENCE [LARGE SCALE GENOMIC DNA]</scope>
    <source>
        <strain evidence="1 2">DSM 108284</strain>
    </source>
</reference>
<evidence type="ECO:0000313" key="1">
    <source>
        <dbReference type="EMBL" id="TFY74328.1"/>
    </source>
</evidence>
<gene>
    <name evidence="1" type="ORF">EWM64_g9685</name>
</gene>
<sequence>MALALAEYKPQTFDALTSPDAAYEKQEKNNGEDLLDTKLKDIAFAHNMRMKRADISTHPPYRANADERVVAAQLSATPWTEAAIALINASGLGTVAPSFWMLSEDDKVLPFEYVFQRRGEGSGSPSVGGEATQEFLDDVFNVIQGHGLGSVLGSAAVLMERFSDLGVYRWASEHQRSQPRQ</sequence>
<dbReference type="OrthoDB" id="2322999at2759"/>
<protein>
    <submittedName>
        <fullName evidence="1">Uncharacterized protein</fullName>
    </submittedName>
</protein>
<evidence type="ECO:0000313" key="2">
    <source>
        <dbReference type="Proteomes" id="UP000298061"/>
    </source>
</evidence>
<comment type="caution">
    <text evidence="1">The sequence shown here is derived from an EMBL/GenBank/DDBJ whole genome shotgun (WGS) entry which is preliminary data.</text>
</comment>
<accession>A0A4Y9ZLB8</accession>
<dbReference type="Proteomes" id="UP000298061">
    <property type="component" value="Unassembled WGS sequence"/>
</dbReference>
<organism evidence="1 2">
    <name type="scientific">Hericium alpestre</name>
    <dbReference type="NCBI Taxonomy" id="135208"/>
    <lineage>
        <taxon>Eukaryota</taxon>
        <taxon>Fungi</taxon>
        <taxon>Dikarya</taxon>
        <taxon>Basidiomycota</taxon>
        <taxon>Agaricomycotina</taxon>
        <taxon>Agaricomycetes</taxon>
        <taxon>Russulales</taxon>
        <taxon>Hericiaceae</taxon>
        <taxon>Hericium</taxon>
    </lineage>
</organism>
<name>A0A4Y9ZLB8_9AGAM</name>
<proteinExistence type="predicted"/>
<dbReference type="EMBL" id="SFCI01002148">
    <property type="protein sequence ID" value="TFY74328.1"/>
    <property type="molecule type" value="Genomic_DNA"/>
</dbReference>
<keyword evidence="2" id="KW-1185">Reference proteome</keyword>
<dbReference type="AlphaFoldDB" id="A0A4Y9ZLB8"/>